<keyword evidence="5 20" id="KW-0808">Transferase</keyword>
<evidence type="ECO:0000256" key="5">
    <source>
        <dbReference type="ARBA" id="ARBA00022679"/>
    </source>
</evidence>
<comment type="subcellular location">
    <subcellularLocation>
        <location evidence="2 20">Nucleus</location>
    </subcellularLocation>
</comment>
<evidence type="ECO:0000256" key="15">
    <source>
        <dbReference type="ARBA" id="ARBA00023004"/>
    </source>
</evidence>
<dbReference type="GO" id="GO:0006287">
    <property type="term" value="P:base-excision repair, gap-filling"/>
    <property type="evidence" value="ECO:0007669"/>
    <property type="project" value="TreeGrafter"/>
</dbReference>
<dbReference type="Gene3D" id="3.30.420.10">
    <property type="entry name" value="Ribonuclease H-like superfamily/Ribonuclease H"/>
    <property type="match status" value="1"/>
</dbReference>
<accession>A0A1W0E6K8</accession>
<keyword evidence="16 20" id="KW-0411">Iron-sulfur</keyword>
<dbReference type="Pfam" id="PF03104">
    <property type="entry name" value="DNA_pol_B_exo1"/>
    <property type="match status" value="1"/>
</dbReference>
<dbReference type="AlphaFoldDB" id="A0A1W0E6K8"/>
<comment type="catalytic activity">
    <reaction evidence="19 20">
        <text>DNA(n) + a 2'-deoxyribonucleoside 5'-triphosphate = DNA(n+1) + diphosphate</text>
        <dbReference type="Rhea" id="RHEA:22508"/>
        <dbReference type="Rhea" id="RHEA-COMP:17339"/>
        <dbReference type="Rhea" id="RHEA-COMP:17340"/>
        <dbReference type="ChEBI" id="CHEBI:33019"/>
        <dbReference type="ChEBI" id="CHEBI:61560"/>
        <dbReference type="ChEBI" id="CHEBI:173112"/>
        <dbReference type="EC" id="2.7.7.7"/>
    </reaction>
</comment>
<keyword evidence="9 20" id="KW-0479">Metal-binding</keyword>
<dbReference type="InterPro" id="IPR012337">
    <property type="entry name" value="RNaseH-like_sf"/>
</dbReference>
<comment type="similarity">
    <text evidence="3 20">Belongs to the DNA polymerase type-B family.</text>
</comment>
<keyword evidence="25" id="KW-1185">Reference proteome</keyword>
<comment type="caution">
    <text evidence="24">The sequence shown here is derived from an EMBL/GenBank/DDBJ whole genome shotgun (WGS) entry which is preliminary data.</text>
</comment>
<evidence type="ECO:0000313" key="25">
    <source>
        <dbReference type="Proteomes" id="UP000192758"/>
    </source>
</evidence>
<evidence type="ECO:0000256" key="9">
    <source>
        <dbReference type="ARBA" id="ARBA00022723"/>
    </source>
</evidence>
<dbReference type="STRING" id="646526.A0A1W0E6K8"/>
<evidence type="ECO:0000256" key="12">
    <source>
        <dbReference type="ARBA" id="ARBA00022833"/>
    </source>
</evidence>
<dbReference type="OrthoDB" id="2414538at2759"/>
<keyword evidence="10 20" id="KW-0863">Zinc-finger</keyword>
<dbReference type="SUPFAM" id="SSF53098">
    <property type="entry name" value="Ribonuclease H-like"/>
    <property type="match status" value="1"/>
</dbReference>
<keyword evidence="18 20" id="KW-0539">Nucleus</keyword>
<proteinExistence type="inferred from homology"/>
<evidence type="ECO:0000256" key="10">
    <source>
        <dbReference type="ARBA" id="ARBA00022771"/>
    </source>
</evidence>
<dbReference type="InterPro" id="IPR050240">
    <property type="entry name" value="DNA_pol_type-B"/>
</dbReference>
<keyword evidence="7 20" id="KW-0235">DNA replication</keyword>
<dbReference type="PRINTS" id="PR00106">
    <property type="entry name" value="DNAPOLB"/>
</dbReference>
<keyword evidence="17 20" id="KW-0238">DNA-binding</keyword>
<dbReference type="GO" id="GO:0008270">
    <property type="term" value="F:zinc ion binding"/>
    <property type="evidence" value="ECO:0007669"/>
    <property type="project" value="UniProtKB-KW"/>
</dbReference>
<dbReference type="InterPro" id="IPR023211">
    <property type="entry name" value="DNA_pol_palm_dom_sf"/>
</dbReference>
<reference evidence="24 25" key="1">
    <citation type="journal article" date="2017" name="Environ. Microbiol.">
        <title>Decay of the glycolytic pathway and adaptation to intranuclear parasitism within Enterocytozoonidae microsporidia.</title>
        <authorList>
            <person name="Wiredu Boakye D."/>
            <person name="Jaroenlak P."/>
            <person name="Prachumwat A."/>
            <person name="Williams T.A."/>
            <person name="Bateman K.S."/>
            <person name="Itsathitphaisarn O."/>
            <person name="Sritunyalucksana K."/>
            <person name="Paszkiewicz K.H."/>
            <person name="Moore K.A."/>
            <person name="Stentiford G.D."/>
            <person name="Williams B.A."/>
        </authorList>
    </citation>
    <scope>NUCLEOTIDE SEQUENCE [LARGE SCALE GENOMIC DNA]</scope>
    <source>
        <strain evidence="24 25">TH1</strain>
    </source>
</reference>
<dbReference type="InterPro" id="IPR043502">
    <property type="entry name" value="DNA/RNA_pol_sf"/>
</dbReference>
<dbReference type="InterPro" id="IPR006133">
    <property type="entry name" value="DNA-dir_DNA_pol_B_exonuc"/>
</dbReference>
<evidence type="ECO:0000256" key="1">
    <source>
        <dbReference type="ARBA" id="ARBA00001966"/>
    </source>
</evidence>
<dbReference type="GO" id="GO:0045004">
    <property type="term" value="P:DNA replication proofreading"/>
    <property type="evidence" value="ECO:0007669"/>
    <property type="project" value="TreeGrafter"/>
</dbReference>
<dbReference type="InterPro" id="IPR006134">
    <property type="entry name" value="DNA-dir_DNA_pol_B_multi_dom"/>
</dbReference>
<sequence>MEKDLIVLQTHIDFESNPKQKDGSLPVITIYGKTLDGKPIQIKVDDFSPYFFIRPILNETEINQVDVNEVEEVFSTMFKGKCHSGIEKVMKTNIYGFSEKKQMVFKIFINSPSLFKQAREIFQNGIKINHKLIRFKTFESNFPYILRFMHDLKITGVSYIKINKWTEIECPEEKKYIIKTSYTFIEALPVEGKWMQVIPQKVLSFDIECCGETDAFPTALLDPVIQIGNTIKLTNSDEITKVIFCLKETANIPGAEVRCFENEADLLMGWSDFINETDPDIILGYNIKNFDFPYLLERAEILKLKNFAKLGRTDKICKSFKKTQASSNFGNLEVSDIILEGRMIFDMFHILKREHKLRSYSLNSVSVHFLGEQKEDVPYGSMHMLQNSNKETRRRIATYCLKDTLLPLLLFEKLNTFVNYVELSRATHVPIEFFSTRGTSIKVLSLIYREAGLLEYIIPDMDIVDNESTFEGAFVMDPIRGFYENPIAVLDFCSLYPSIMISKNLCYTTLLPKNTNTEEFNKDQGANDAVTVTPTGDKFVKKEIKEGLLPRILESLLSNRKETKKKLKNTKEEWLRKSLDGRQLALKICANSIYGFTGAQVGQLPCLEISQSTTAFGREMISKTKKLIESRFSKAHGFTHDVTVIYGDTDSVMLNFNESCIKLVFDLAVKIADFVSDTFEKPVALEFEKVYSPYLLMNKKRYAGLIYTNPSAPDKIDTKGIETVRRDNCELVKIIIDKCLKLILNDKNVSAAANFVKQKVEELYCDKIDMSQLVISKTYTKSNYAVKTAHVELAEKLKSRGIKVRIGDRIPYVIINADKNTKIYDKSEDPLYVLENKLSIDIDYYIEHQLSKPVKRLFEPIMDNVGELLKSKKVAKTETVSGPMNKFIKVAETCLGCKKTGSGIVCKECMHLFPKYYNRVVQEFNEKTKTYHMCWSECQRCMGSIMDEIICVNRDCPIFYTRTKVKSELAPLQQKIHKLSQLNW</sequence>
<dbReference type="InterPro" id="IPR025687">
    <property type="entry name" value="Znf-C4pol"/>
</dbReference>
<keyword evidence="6 20" id="KW-0548">Nucleotidyltransferase</keyword>
<dbReference type="Proteomes" id="UP000192758">
    <property type="component" value="Unassembled WGS sequence"/>
</dbReference>
<evidence type="ECO:0000256" key="4">
    <source>
        <dbReference type="ARBA" id="ARBA00022485"/>
    </source>
</evidence>
<protein>
    <recommendedName>
        <fullName evidence="20">DNA polymerase</fullName>
        <ecNumber evidence="20">2.7.7.7</ecNumber>
    </recommendedName>
</protein>
<dbReference type="GO" id="GO:0003887">
    <property type="term" value="F:DNA-directed DNA polymerase activity"/>
    <property type="evidence" value="ECO:0007669"/>
    <property type="project" value="UniProtKB-KW"/>
</dbReference>
<keyword evidence="12 20" id="KW-0862">Zinc</keyword>
<evidence type="ECO:0000256" key="8">
    <source>
        <dbReference type="ARBA" id="ARBA00022722"/>
    </source>
</evidence>
<dbReference type="GO" id="GO:0043625">
    <property type="term" value="C:delta DNA polymerase complex"/>
    <property type="evidence" value="ECO:0007669"/>
    <property type="project" value="TreeGrafter"/>
</dbReference>
<dbReference type="Gene3D" id="3.30.342.10">
    <property type="entry name" value="DNA Polymerase, chain B, domain 1"/>
    <property type="match status" value="1"/>
</dbReference>
<dbReference type="Gene3D" id="1.10.132.60">
    <property type="entry name" value="DNA polymerase family B, C-terminal domain"/>
    <property type="match status" value="1"/>
</dbReference>
<evidence type="ECO:0000256" key="3">
    <source>
        <dbReference type="ARBA" id="ARBA00005755"/>
    </source>
</evidence>
<dbReference type="SMART" id="SM00486">
    <property type="entry name" value="POLBc"/>
    <property type="match status" value="1"/>
</dbReference>
<organism evidence="24 25">
    <name type="scientific">Ecytonucleospora hepatopenaei</name>
    <dbReference type="NCBI Taxonomy" id="646526"/>
    <lineage>
        <taxon>Eukaryota</taxon>
        <taxon>Fungi</taxon>
        <taxon>Fungi incertae sedis</taxon>
        <taxon>Microsporidia</taxon>
        <taxon>Enterocytozoonidae</taxon>
        <taxon>Ecytonucleospora</taxon>
    </lineage>
</organism>
<evidence type="ECO:0000313" key="24">
    <source>
        <dbReference type="EMBL" id="OQS54890.1"/>
    </source>
</evidence>
<feature type="domain" description="DNA-directed DNA polymerase family B exonuclease" evidence="22">
    <location>
        <begin position="136"/>
        <end position="365"/>
    </location>
</feature>
<dbReference type="GO" id="GO:0003677">
    <property type="term" value="F:DNA binding"/>
    <property type="evidence" value="ECO:0007669"/>
    <property type="project" value="UniProtKB-KW"/>
</dbReference>
<dbReference type="InterPro" id="IPR017964">
    <property type="entry name" value="DNA-dir_DNA_pol_B_CS"/>
</dbReference>
<name>A0A1W0E6K8_9MICR</name>
<feature type="domain" description="C4-type zinc-finger of DNA polymerase delta" evidence="23">
    <location>
        <begin position="894"/>
        <end position="962"/>
    </location>
</feature>
<dbReference type="GO" id="GO:0006297">
    <property type="term" value="P:nucleotide-excision repair, DNA gap filling"/>
    <property type="evidence" value="ECO:0007669"/>
    <property type="project" value="TreeGrafter"/>
</dbReference>
<keyword evidence="4 20" id="KW-0004">4Fe-4S</keyword>
<dbReference type="PANTHER" id="PTHR10322:SF23">
    <property type="entry name" value="DNA POLYMERASE DELTA CATALYTIC SUBUNIT"/>
    <property type="match status" value="1"/>
</dbReference>
<evidence type="ECO:0000256" key="14">
    <source>
        <dbReference type="ARBA" id="ARBA00022932"/>
    </source>
</evidence>
<comment type="cofactor">
    <cofactor evidence="1 20">
        <name>[4Fe-4S] cluster</name>
        <dbReference type="ChEBI" id="CHEBI:49883"/>
    </cofactor>
</comment>
<gene>
    <name evidence="24" type="primary">pol3</name>
    <name evidence="24" type="ORF">EHP00_244</name>
</gene>
<dbReference type="EC" id="2.7.7.7" evidence="20"/>
<evidence type="ECO:0000259" key="22">
    <source>
        <dbReference type="Pfam" id="PF03104"/>
    </source>
</evidence>
<evidence type="ECO:0000256" key="20">
    <source>
        <dbReference type="RuleBase" id="RU000442"/>
    </source>
</evidence>
<evidence type="ECO:0000256" key="16">
    <source>
        <dbReference type="ARBA" id="ARBA00023014"/>
    </source>
</evidence>
<dbReference type="GO" id="GO:0000166">
    <property type="term" value="F:nucleotide binding"/>
    <property type="evidence" value="ECO:0007669"/>
    <property type="project" value="InterPro"/>
</dbReference>
<dbReference type="Pfam" id="PF14260">
    <property type="entry name" value="zf-C4pol"/>
    <property type="match status" value="1"/>
</dbReference>
<evidence type="ECO:0000256" key="7">
    <source>
        <dbReference type="ARBA" id="ARBA00022705"/>
    </source>
</evidence>
<dbReference type="FunFam" id="3.30.420.10:FF:000004">
    <property type="entry name" value="DNA polymerase"/>
    <property type="match status" value="1"/>
</dbReference>
<dbReference type="InterPro" id="IPR006172">
    <property type="entry name" value="DNA-dir_DNA_pol_B"/>
</dbReference>
<keyword evidence="15 20" id="KW-0408">Iron</keyword>
<evidence type="ECO:0000259" key="21">
    <source>
        <dbReference type="Pfam" id="PF00136"/>
    </source>
</evidence>
<dbReference type="PANTHER" id="PTHR10322">
    <property type="entry name" value="DNA POLYMERASE CATALYTIC SUBUNIT"/>
    <property type="match status" value="1"/>
</dbReference>
<keyword evidence="8" id="KW-0540">Nuclease</keyword>
<keyword evidence="14 20" id="KW-0239">DNA-directed DNA polymerase</keyword>
<dbReference type="Pfam" id="PF00136">
    <property type="entry name" value="DNA_pol_B"/>
    <property type="match status" value="1"/>
</dbReference>
<dbReference type="CDD" id="cd05777">
    <property type="entry name" value="DNA_polB_delta_exo"/>
    <property type="match status" value="1"/>
</dbReference>
<dbReference type="InterPro" id="IPR042087">
    <property type="entry name" value="DNA_pol_B_thumb"/>
</dbReference>
<evidence type="ECO:0000256" key="11">
    <source>
        <dbReference type="ARBA" id="ARBA00022801"/>
    </source>
</evidence>
<dbReference type="Gene3D" id="3.90.1600.10">
    <property type="entry name" value="Palm domain of DNA polymerase"/>
    <property type="match status" value="1"/>
</dbReference>
<keyword evidence="13" id="KW-0269">Exonuclease</keyword>
<evidence type="ECO:0000256" key="17">
    <source>
        <dbReference type="ARBA" id="ARBA00023125"/>
    </source>
</evidence>
<dbReference type="NCBIfam" id="TIGR00592">
    <property type="entry name" value="pol2"/>
    <property type="match status" value="1"/>
</dbReference>
<dbReference type="GO" id="GO:0051539">
    <property type="term" value="F:4 iron, 4 sulfur cluster binding"/>
    <property type="evidence" value="ECO:0007669"/>
    <property type="project" value="UniProtKB-KW"/>
</dbReference>
<dbReference type="Gene3D" id="1.10.287.690">
    <property type="entry name" value="Helix hairpin bin"/>
    <property type="match status" value="1"/>
</dbReference>
<dbReference type="GO" id="GO:0008296">
    <property type="term" value="F:3'-5'-DNA exonuclease activity"/>
    <property type="evidence" value="ECO:0007669"/>
    <property type="project" value="TreeGrafter"/>
</dbReference>
<keyword evidence="11" id="KW-0378">Hydrolase</keyword>
<dbReference type="PROSITE" id="PS00116">
    <property type="entry name" value="DNA_POLYMERASE_B"/>
    <property type="match status" value="1"/>
</dbReference>
<evidence type="ECO:0000259" key="23">
    <source>
        <dbReference type="Pfam" id="PF14260"/>
    </source>
</evidence>
<evidence type="ECO:0000256" key="18">
    <source>
        <dbReference type="ARBA" id="ARBA00023242"/>
    </source>
</evidence>
<dbReference type="InterPro" id="IPR036397">
    <property type="entry name" value="RNaseH_sf"/>
</dbReference>
<dbReference type="SUPFAM" id="SSF56672">
    <property type="entry name" value="DNA/RNA polymerases"/>
    <property type="match status" value="1"/>
</dbReference>
<evidence type="ECO:0000256" key="13">
    <source>
        <dbReference type="ARBA" id="ARBA00022839"/>
    </source>
</evidence>
<feature type="domain" description="DNA-directed DNA polymerase family B multifunctional" evidence="21">
    <location>
        <begin position="430"/>
        <end position="861"/>
    </location>
</feature>
<evidence type="ECO:0000256" key="19">
    <source>
        <dbReference type="ARBA" id="ARBA00049244"/>
    </source>
</evidence>
<dbReference type="EMBL" id="MNPJ01000016">
    <property type="protein sequence ID" value="OQS54890.1"/>
    <property type="molecule type" value="Genomic_DNA"/>
</dbReference>
<evidence type="ECO:0000256" key="2">
    <source>
        <dbReference type="ARBA" id="ARBA00004123"/>
    </source>
</evidence>
<dbReference type="VEuPathDB" id="MicrosporidiaDB:EHP00_244"/>
<evidence type="ECO:0000256" key="6">
    <source>
        <dbReference type="ARBA" id="ARBA00022695"/>
    </source>
</evidence>